<evidence type="ECO:0000313" key="6">
    <source>
        <dbReference type="EMBL" id="KAG9665765.1"/>
    </source>
</evidence>
<keyword evidence="4" id="KW-0443">Lipid metabolism</keyword>
<accession>A0A9P8IWY4</accession>
<keyword evidence="5" id="KW-0732">Signal</keyword>
<proteinExistence type="predicted"/>
<protein>
    <recommendedName>
        <fullName evidence="1">1-alkyl-2-acetylglycerophosphocholine esterase</fullName>
        <ecNumber evidence="1">3.1.1.47</ecNumber>
    </recommendedName>
</protein>
<feature type="signal peptide" evidence="5">
    <location>
        <begin position="1"/>
        <end position="15"/>
    </location>
</feature>
<evidence type="ECO:0000313" key="7">
    <source>
        <dbReference type="Proteomes" id="UP000779574"/>
    </source>
</evidence>
<reference evidence="6" key="2">
    <citation type="submission" date="2021-08" db="EMBL/GenBank/DDBJ databases">
        <authorList>
            <person name="Gostincar C."/>
            <person name="Sun X."/>
            <person name="Song Z."/>
            <person name="Gunde-Cimerman N."/>
        </authorList>
    </citation>
    <scope>NUCLEOTIDE SEQUENCE</scope>
    <source>
        <strain evidence="6">EXF-9911</strain>
    </source>
</reference>
<reference evidence="6" key="1">
    <citation type="journal article" date="2021" name="J Fungi (Basel)">
        <title>Virulence traits and population genomics of the black yeast Aureobasidium melanogenum.</title>
        <authorList>
            <person name="Cernosa A."/>
            <person name="Sun X."/>
            <person name="Gostincar C."/>
            <person name="Fang C."/>
            <person name="Gunde-Cimerman N."/>
            <person name="Song Z."/>
        </authorList>
    </citation>
    <scope>NUCLEOTIDE SEQUENCE</scope>
    <source>
        <strain evidence="6">EXF-9911</strain>
    </source>
</reference>
<comment type="caution">
    <text evidence="6">The sequence shown here is derived from an EMBL/GenBank/DDBJ whole genome shotgun (WGS) entry which is preliminary data.</text>
</comment>
<dbReference type="GO" id="GO:0003847">
    <property type="term" value="F:1-alkyl-2-acetylglycerophosphocholine esterase activity"/>
    <property type="evidence" value="ECO:0007669"/>
    <property type="project" value="UniProtKB-EC"/>
</dbReference>
<dbReference type="AlphaFoldDB" id="A0A9P8IWY4"/>
<feature type="chain" id="PRO_5040509916" description="1-alkyl-2-acetylglycerophosphocholine esterase" evidence="5">
    <location>
        <begin position="16"/>
        <end position="387"/>
    </location>
</feature>
<dbReference type="Proteomes" id="UP000779574">
    <property type="component" value="Unassembled WGS sequence"/>
</dbReference>
<organism evidence="6 7">
    <name type="scientific">Aureobasidium melanogenum</name>
    <name type="common">Aureobasidium pullulans var. melanogenum</name>
    <dbReference type="NCBI Taxonomy" id="46634"/>
    <lineage>
        <taxon>Eukaryota</taxon>
        <taxon>Fungi</taxon>
        <taxon>Dikarya</taxon>
        <taxon>Ascomycota</taxon>
        <taxon>Pezizomycotina</taxon>
        <taxon>Dothideomycetes</taxon>
        <taxon>Dothideomycetidae</taxon>
        <taxon>Dothideales</taxon>
        <taxon>Saccotheciaceae</taxon>
        <taxon>Aureobasidium</taxon>
    </lineage>
</organism>
<dbReference type="InterPro" id="IPR029058">
    <property type="entry name" value="AB_hydrolase_fold"/>
</dbReference>
<keyword evidence="3" id="KW-0442">Lipid degradation</keyword>
<sequence length="387" mass="41768">MLVYIILAALPLVSALVVSRPNGTYSVGTQITEFVDDSRLINGTDRRIMTTSFFPTGYHSDCLPYLTPYMPKLTADYNAVTWSQLLGSTIPNATLEQLQLQVCNSTCGDRRFHDRAWPLTLFSPGLGASRQLYNALAEQLAAMGYIVVTIDTPLQASIVEYTDGSFVLGSGLITNPRPEVALPDRVKDIVLVKNKLLTGVGLPSSVKPDATRIAAWGHSFGGAAAAQVSLEDPSFKAGINFDGTLFGSVVTSGLKQPFLIFSHAGQLLNETISSWGSFLQASPKFDKLELRLNGSVHNTFSDAPLLADLAGIADLPGVNAALGQLDGRRVLVILAAYTDAFFSAGFPEVDTYGHSQLKTGHPVRSAIHKQLNGRLVLRWVTTWESLL</sequence>
<keyword evidence="2" id="KW-0378">Hydrolase</keyword>
<name>A0A9P8IWY4_AURME</name>
<dbReference type="EC" id="3.1.1.47" evidence="1"/>
<dbReference type="SUPFAM" id="SSF53474">
    <property type="entry name" value="alpha/beta-Hydrolases"/>
    <property type="match status" value="1"/>
</dbReference>
<evidence type="ECO:0000256" key="2">
    <source>
        <dbReference type="ARBA" id="ARBA00022801"/>
    </source>
</evidence>
<dbReference type="GO" id="GO:0016042">
    <property type="term" value="P:lipid catabolic process"/>
    <property type="evidence" value="ECO:0007669"/>
    <property type="project" value="UniProtKB-KW"/>
</dbReference>
<evidence type="ECO:0000256" key="5">
    <source>
        <dbReference type="SAM" id="SignalP"/>
    </source>
</evidence>
<feature type="non-terminal residue" evidence="6">
    <location>
        <position position="1"/>
    </location>
</feature>
<evidence type="ECO:0000256" key="3">
    <source>
        <dbReference type="ARBA" id="ARBA00022963"/>
    </source>
</evidence>
<dbReference type="PANTHER" id="PTHR10272">
    <property type="entry name" value="PLATELET-ACTIVATING FACTOR ACETYLHYDROLASE"/>
    <property type="match status" value="1"/>
</dbReference>
<dbReference type="Pfam" id="PF03403">
    <property type="entry name" value="PAF-AH_p_II"/>
    <property type="match status" value="2"/>
</dbReference>
<dbReference type="PANTHER" id="PTHR10272:SF14">
    <property type="entry name" value="PAF ACETYLHYDROLASE FAMILY PROTEIN"/>
    <property type="match status" value="1"/>
</dbReference>
<evidence type="ECO:0000256" key="1">
    <source>
        <dbReference type="ARBA" id="ARBA00013201"/>
    </source>
</evidence>
<gene>
    <name evidence="6" type="ORF">KCU76_g18236</name>
</gene>
<dbReference type="Gene3D" id="3.40.50.1820">
    <property type="entry name" value="alpha/beta hydrolase"/>
    <property type="match status" value="1"/>
</dbReference>
<evidence type="ECO:0000256" key="4">
    <source>
        <dbReference type="ARBA" id="ARBA00023098"/>
    </source>
</evidence>
<dbReference type="EMBL" id="JAHFXF010001573">
    <property type="protein sequence ID" value="KAG9665765.1"/>
    <property type="molecule type" value="Genomic_DNA"/>
</dbReference>